<dbReference type="AlphaFoldDB" id="G3Y5H7"/>
<organism evidence="1 2">
    <name type="scientific">Aspergillus niger (strain ATCC 1015 / CBS 113.46 / FGSC A1144 / LSHB Ac4 / NCTC 3858a / NRRL 328 / USDA 3528.7)</name>
    <dbReference type="NCBI Taxonomy" id="380704"/>
    <lineage>
        <taxon>Eukaryota</taxon>
        <taxon>Fungi</taxon>
        <taxon>Dikarya</taxon>
        <taxon>Ascomycota</taxon>
        <taxon>Pezizomycotina</taxon>
        <taxon>Eurotiomycetes</taxon>
        <taxon>Eurotiomycetidae</taxon>
        <taxon>Eurotiales</taxon>
        <taxon>Aspergillaceae</taxon>
        <taxon>Aspergillus</taxon>
        <taxon>Aspergillus subgen. Circumdati</taxon>
    </lineage>
</organism>
<sequence length="204" mass="23358">MPNKSNLARSIERKKCRKALAQHIYERLEKRIDPSKVRLQPRPEDPYRWVVAESLRTAFKTNLSNGSVNQFRKICKALHEGNLIEAVPPPNEEQYDVLLDGSFTATIRRLEEENRALSLELAALREAHRQELLHAQQDMDTERCGLQQELIHERLKSDSLKATVNHVVVVLEQLQGELSQSEEGMVQGHGKVNQDAFPCPQMAF</sequence>
<dbReference type="VEuPathDB" id="FungiDB:ASPNIDRAFT2_41237"/>
<protein>
    <submittedName>
        <fullName evidence="1">Uncharacterized protein</fullName>
    </submittedName>
</protein>
<gene>
    <name evidence="1" type="ORF">ASPNIDRAFT_41237</name>
</gene>
<comment type="caution">
    <text evidence="1">The sequence shown here is derived from an EMBL/GenBank/DDBJ whole genome shotgun (WGS) entry which is preliminary data.</text>
</comment>
<dbReference type="Proteomes" id="UP000009038">
    <property type="component" value="Unassembled WGS sequence"/>
</dbReference>
<evidence type="ECO:0000313" key="1">
    <source>
        <dbReference type="EMBL" id="EHA21843.1"/>
    </source>
</evidence>
<name>G3Y5H7_ASPNA</name>
<evidence type="ECO:0000313" key="2">
    <source>
        <dbReference type="Proteomes" id="UP000009038"/>
    </source>
</evidence>
<dbReference type="EMBL" id="ACJE01000013">
    <property type="protein sequence ID" value="EHA21843.1"/>
    <property type="molecule type" value="Genomic_DNA"/>
</dbReference>
<proteinExistence type="predicted"/>
<accession>G3Y5H7</accession>
<dbReference type="STRING" id="380704.G3Y5H7"/>
<dbReference type="OrthoDB" id="5428321at2759"/>
<reference evidence="1 2" key="1">
    <citation type="journal article" date="2011" name="Genome Res.">
        <title>Comparative genomics of citric-acid-producing Aspergillus niger ATCC 1015 versus enzyme-producing CBS 513.88.</title>
        <authorList>
            <person name="Andersen M.R."/>
            <person name="Salazar M.P."/>
            <person name="Schaap P.J."/>
            <person name="van de Vondervoort P.J."/>
            <person name="Culley D."/>
            <person name="Thykaer J."/>
            <person name="Frisvad J.C."/>
            <person name="Nielsen K.F."/>
            <person name="Albang R."/>
            <person name="Albermann K."/>
            <person name="Berka R.M."/>
            <person name="Braus G.H."/>
            <person name="Braus-Stromeyer S.A."/>
            <person name="Corrochano L.M."/>
            <person name="Dai Z."/>
            <person name="van Dijck P.W."/>
            <person name="Hofmann G."/>
            <person name="Lasure L.L."/>
            <person name="Magnuson J.K."/>
            <person name="Menke H."/>
            <person name="Meijer M."/>
            <person name="Meijer S.L."/>
            <person name="Nielsen J.B."/>
            <person name="Nielsen M.L."/>
            <person name="van Ooyen A.J."/>
            <person name="Pel H.J."/>
            <person name="Poulsen L."/>
            <person name="Samson R.A."/>
            <person name="Stam H."/>
            <person name="Tsang A."/>
            <person name="van den Brink J.M."/>
            <person name="Atkins A."/>
            <person name="Aerts A."/>
            <person name="Shapiro H."/>
            <person name="Pangilinan J."/>
            <person name="Salamov A."/>
            <person name="Lou Y."/>
            <person name="Lindquist E."/>
            <person name="Lucas S."/>
            <person name="Grimwood J."/>
            <person name="Grigoriev I.V."/>
            <person name="Kubicek C.P."/>
            <person name="Martinez D."/>
            <person name="van Peij N.N."/>
            <person name="Roubos J.A."/>
            <person name="Nielsen J."/>
            <person name="Baker S.E."/>
        </authorList>
    </citation>
    <scope>NUCLEOTIDE SEQUENCE [LARGE SCALE GENOMIC DNA]</scope>
    <source>
        <strain evidence="2">ATCC 1015 / CBS 113.46 / FGSC A1144 / LSHB Ac4 / NCTC 3858a / NRRL 328 / USDA 3528.7</strain>
    </source>
</reference>
<dbReference type="HOGENOM" id="CLU_089032_1_0_1"/>